<protein>
    <submittedName>
        <fullName evidence="1">Uncharacterized protein</fullName>
    </submittedName>
</protein>
<dbReference type="InterPro" id="IPR028228">
    <property type="entry name" value="Imm53"/>
</dbReference>
<proteinExistence type="predicted"/>
<keyword evidence="2" id="KW-1185">Reference proteome</keyword>
<dbReference type="EMBL" id="LR134406">
    <property type="protein sequence ID" value="VEH69132.1"/>
    <property type="molecule type" value="Genomic_DNA"/>
</dbReference>
<sequence>MSALERFQDWYLAQCDGKWEGDRGITVGTLDGPGWRVSVDLTGTYLENAGFEEFVVERLEDDWAHARVVESTEPAWHRRFEAFCGPRSLTEALEIFLDWAESPEG</sequence>
<reference evidence="1 2" key="1">
    <citation type="submission" date="2018-12" db="EMBL/GenBank/DDBJ databases">
        <authorList>
            <consortium name="Pathogen Informatics"/>
        </authorList>
    </citation>
    <scope>NUCLEOTIDE SEQUENCE [LARGE SCALE GENOMIC DNA]</scope>
    <source>
        <strain evidence="1 2">NCTC12967</strain>
    </source>
</reference>
<evidence type="ECO:0000313" key="1">
    <source>
        <dbReference type="EMBL" id="VEH69132.1"/>
    </source>
</evidence>
<dbReference type="AlphaFoldDB" id="A0A3S5ESI4"/>
<dbReference type="Proteomes" id="UP000273044">
    <property type="component" value="Chromosome"/>
</dbReference>
<dbReference type="Pfam" id="PF15580">
    <property type="entry name" value="Imm53"/>
    <property type="match status" value="1"/>
</dbReference>
<gene>
    <name evidence="1" type="ORF">NCTC12967_00396</name>
</gene>
<name>A0A3S5ESI4_9ACTN</name>
<accession>A0A3S5ESI4</accession>
<dbReference type="GeneID" id="64405891"/>
<evidence type="ECO:0000313" key="2">
    <source>
        <dbReference type="Proteomes" id="UP000273044"/>
    </source>
</evidence>
<organism evidence="1 2">
    <name type="scientific">Arachnia propionica</name>
    <dbReference type="NCBI Taxonomy" id="1750"/>
    <lineage>
        <taxon>Bacteria</taxon>
        <taxon>Bacillati</taxon>
        <taxon>Actinomycetota</taxon>
        <taxon>Actinomycetes</taxon>
        <taxon>Propionibacteriales</taxon>
        <taxon>Propionibacteriaceae</taxon>
        <taxon>Arachnia</taxon>
    </lineage>
</organism>
<dbReference type="RefSeq" id="WP_061787221.1">
    <property type="nucleotide sequence ID" value="NZ_CAJZDL010000045.1"/>
</dbReference>